<protein>
    <submittedName>
        <fullName evidence="4">Uncharacterized protein</fullName>
    </submittedName>
</protein>
<dbReference type="OrthoDB" id="27267at2759"/>
<evidence type="ECO:0000313" key="5">
    <source>
        <dbReference type="Proteomes" id="UP000009022"/>
    </source>
</evidence>
<dbReference type="RefSeq" id="XP_002117240.1">
    <property type="nucleotide sequence ID" value="XM_002117204.1"/>
</dbReference>
<name>B3SAC6_TRIAD</name>
<dbReference type="eggNOG" id="KOG0619">
    <property type="taxonomic scope" value="Eukaryota"/>
</dbReference>
<dbReference type="AlphaFoldDB" id="B3SAC6"/>
<dbReference type="EMBL" id="DS985261">
    <property type="protein sequence ID" value="EDV20290.1"/>
    <property type="molecule type" value="Genomic_DNA"/>
</dbReference>
<evidence type="ECO:0000256" key="3">
    <source>
        <dbReference type="ARBA" id="ARBA00022737"/>
    </source>
</evidence>
<dbReference type="PhylomeDB" id="B3SAC6"/>
<dbReference type="GeneID" id="6758453"/>
<evidence type="ECO:0000313" key="4">
    <source>
        <dbReference type="EMBL" id="EDV20290.1"/>
    </source>
</evidence>
<dbReference type="PANTHER" id="PTHR24373:SF370">
    <property type="entry name" value="FISH-LIPS, ISOFORM E"/>
    <property type="match status" value="1"/>
</dbReference>
<dbReference type="OMA" id="DVHEANC"/>
<dbReference type="InterPro" id="IPR003591">
    <property type="entry name" value="Leu-rich_rpt_typical-subtyp"/>
</dbReference>
<keyword evidence="5" id="KW-1185">Reference proteome</keyword>
<dbReference type="Proteomes" id="UP000009022">
    <property type="component" value="Unassembled WGS sequence"/>
</dbReference>
<proteinExistence type="predicted"/>
<dbReference type="Pfam" id="PF13306">
    <property type="entry name" value="LRR_5"/>
    <property type="match status" value="1"/>
</dbReference>
<keyword evidence="3" id="KW-0677">Repeat</keyword>
<reference evidence="4 5" key="1">
    <citation type="journal article" date="2008" name="Nature">
        <title>The Trichoplax genome and the nature of placozoans.</title>
        <authorList>
            <person name="Srivastava M."/>
            <person name="Begovic E."/>
            <person name="Chapman J."/>
            <person name="Putnam N.H."/>
            <person name="Hellsten U."/>
            <person name="Kawashima T."/>
            <person name="Kuo A."/>
            <person name="Mitros T."/>
            <person name="Salamov A."/>
            <person name="Carpenter M.L."/>
            <person name="Signorovitch A.Y."/>
            <person name="Moreno M.A."/>
            <person name="Kamm K."/>
            <person name="Grimwood J."/>
            <person name="Schmutz J."/>
            <person name="Shapiro H."/>
            <person name="Grigoriev I.V."/>
            <person name="Buss L.W."/>
            <person name="Schierwater B."/>
            <person name="Dellaporta S.L."/>
            <person name="Rokhsar D.S."/>
        </authorList>
    </citation>
    <scope>NUCLEOTIDE SEQUENCE [LARGE SCALE GENOMIC DNA]</scope>
    <source>
        <strain evidence="4 5">Grell-BS-1999</strain>
    </source>
</reference>
<dbReference type="SUPFAM" id="SSF52047">
    <property type="entry name" value="RNI-like"/>
    <property type="match status" value="1"/>
</dbReference>
<dbReference type="CTD" id="6758453"/>
<keyword evidence="1" id="KW-0433">Leucine-rich repeat</keyword>
<dbReference type="SMART" id="SM00369">
    <property type="entry name" value="LRR_TYP"/>
    <property type="match status" value="7"/>
</dbReference>
<organism evidence="4 5">
    <name type="scientific">Trichoplax adhaerens</name>
    <name type="common">Trichoplax reptans</name>
    <dbReference type="NCBI Taxonomy" id="10228"/>
    <lineage>
        <taxon>Eukaryota</taxon>
        <taxon>Metazoa</taxon>
        <taxon>Placozoa</taxon>
        <taxon>Uniplacotomia</taxon>
        <taxon>Trichoplacea</taxon>
        <taxon>Trichoplacidae</taxon>
        <taxon>Trichoplax</taxon>
    </lineage>
</organism>
<keyword evidence="2" id="KW-0732">Signal</keyword>
<sequence>MINSLPNLVFQNLPQVYEVVFHGNKIKSFDLRCVANLPTLRILALGWNRLQSISYTSENGTAPPLRSISSLRIYGNQLPSRYLSYFKNTLLYQMLFINNLLTQIPKNLFENAEHLNAIYLTKNGLLEIDFSYFYEHPIMTYIDARYNRITTLRNDDRTKVLTIRHILLSNNRLREIPHDICNGTTLLNINISRNQIKSVESNTFRDMTSLQTVFLTNNDIKYLATNSFSSISPLQTILLKNNLLAEIPTQLFNQIPYLLALTLDQNKIKEIPNGAFAGLKNLRNLKLQSNEIIQLRRETFKELPKLGSL</sequence>
<dbReference type="InterPro" id="IPR032675">
    <property type="entry name" value="LRR_dom_sf"/>
</dbReference>
<accession>B3SAC6</accession>
<dbReference type="KEGG" id="tad:TRIADDRAFT_61214"/>
<dbReference type="InParanoid" id="B3SAC6"/>
<evidence type="ECO:0000256" key="1">
    <source>
        <dbReference type="ARBA" id="ARBA00022614"/>
    </source>
</evidence>
<dbReference type="Gene3D" id="3.80.10.10">
    <property type="entry name" value="Ribonuclease Inhibitor"/>
    <property type="match status" value="3"/>
</dbReference>
<gene>
    <name evidence="4" type="ORF">TRIADDRAFT_61214</name>
</gene>
<evidence type="ECO:0000256" key="2">
    <source>
        <dbReference type="ARBA" id="ARBA00022729"/>
    </source>
</evidence>
<dbReference type="InterPro" id="IPR050328">
    <property type="entry name" value="Dev_Immune_Receptor"/>
</dbReference>
<dbReference type="HOGENOM" id="CLU_901169_0_0_1"/>
<dbReference type="PANTHER" id="PTHR24373">
    <property type="entry name" value="SLIT RELATED LEUCINE-RICH REPEAT NEURONAL PROTEIN"/>
    <property type="match status" value="1"/>
</dbReference>
<dbReference type="InterPro" id="IPR026906">
    <property type="entry name" value="LRR_5"/>
</dbReference>